<evidence type="ECO:0000313" key="8">
    <source>
        <dbReference type="Proteomes" id="UP000838748"/>
    </source>
</evidence>
<feature type="transmembrane region" description="Helical" evidence="5">
    <location>
        <begin position="75"/>
        <end position="95"/>
    </location>
</feature>
<proteinExistence type="predicted"/>
<feature type="transmembrane region" description="Helical" evidence="5">
    <location>
        <begin position="129"/>
        <end position="152"/>
    </location>
</feature>
<keyword evidence="4 5" id="KW-0472">Membrane</keyword>
<feature type="transmembrane region" description="Helical" evidence="5">
    <location>
        <begin position="224"/>
        <end position="245"/>
    </location>
</feature>
<reference evidence="7" key="1">
    <citation type="submission" date="2021-11" db="EMBL/GenBank/DDBJ databases">
        <authorList>
            <person name="Rodrigo-Torres L."/>
            <person name="Arahal R. D."/>
            <person name="Lucena T."/>
        </authorList>
    </citation>
    <scope>NUCLEOTIDE SEQUENCE</scope>
    <source>
        <strain evidence="7">CECT 7928</strain>
    </source>
</reference>
<feature type="transmembrane region" description="Helical" evidence="5">
    <location>
        <begin position="48"/>
        <end position="68"/>
    </location>
</feature>
<accession>A0ABM9A1W6</accession>
<keyword evidence="3 5" id="KW-1133">Transmembrane helix</keyword>
<feature type="domain" description="Integral membrane bound transporter" evidence="6">
    <location>
        <begin position="190"/>
        <end position="307"/>
    </location>
</feature>
<dbReference type="EMBL" id="CAKLDM010000001">
    <property type="protein sequence ID" value="CAH0537699.1"/>
    <property type="molecule type" value="Genomic_DNA"/>
</dbReference>
<comment type="caution">
    <text evidence="7">The sequence shown here is derived from an EMBL/GenBank/DDBJ whole genome shotgun (WGS) entry which is preliminary data.</text>
</comment>
<gene>
    <name evidence="7" type="ORF">VMF7928_01251</name>
</gene>
<name>A0ABM9A1W6_9VIBR</name>
<evidence type="ECO:0000259" key="6">
    <source>
        <dbReference type="Pfam" id="PF13515"/>
    </source>
</evidence>
<feature type="transmembrane region" description="Helical" evidence="5">
    <location>
        <begin position="251"/>
        <end position="273"/>
    </location>
</feature>
<dbReference type="RefSeq" id="WP_237360596.1">
    <property type="nucleotide sequence ID" value="NZ_CAKLDM010000001.1"/>
</dbReference>
<keyword evidence="8" id="KW-1185">Reference proteome</keyword>
<evidence type="ECO:0000256" key="4">
    <source>
        <dbReference type="ARBA" id="ARBA00023136"/>
    </source>
</evidence>
<keyword evidence="2 5" id="KW-0812">Transmembrane</keyword>
<feature type="transmembrane region" description="Helical" evidence="5">
    <location>
        <begin position="294"/>
        <end position="316"/>
    </location>
</feature>
<evidence type="ECO:0000256" key="2">
    <source>
        <dbReference type="ARBA" id="ARBA00022692"/>
    </source>
</evidence>
<sequence length="325" mass="36152">MPHFKKWCLVTLSLAPSFIFGWHWGYWVALELAILSSSFYIPQRQLKWGILAILLQELIIMMGFFILYHSLGHPLIFTVVCTVWAGLSMGIIIHGKHLRGFASWILIPSLYFAIDFKDSPFVHSISHNWAVIAQLLAIAAAGPILVCIYEYVMDKNNEFVLWGFNGALHPQFDFEEVGTIAALMLAVLMASIIVWQFNLPHAEWIIWSTASVSTGQIQSMRKKIFHRGSGAIIGLVLGLTLVVGLKGYSPFLFQVAALLIPFTLFLDVYPLAFASRCTLIVLAAGSVAHGEFEAGYRILNVILGGMAGGISGYLIYSLSRTLHYK</sequence>
<evidence type="ECO:0000256" key="3">
    <source>
        <dbReference type="ARBA" id="ARBA00022989"/>
    </source>
</evidence>
<evidence type="ECO:0000313" key="7">
    <source>
        <dbReference type="EMBL" id="CAH0537699.1"/>
    </source>
</evidence>
<dbReference type="Proteomes" id="UP000838748">
    <property type="component" value="Unassembled WGS sequence"/>
</dbReference>
<dbReference type="Pfam" id="PF13515">
    <property type="entry name" value="FUSC_2"/>
    <property type="match status" value="1"/>
</dbReference>
<dbReference type="InterPro" id="IPR049453">
    <property type="entry name" value="Memb_transporter_dom"/>
</dbReference>
<evidence type="ECO:0000256" key="5">
    <source>
        <dbReference type="SAM" id="Phobius"/>
    </source>
</evidence>
<protein>
    <recommendedName>
        <fullName evidence="6">Integral membrane bound transporter domain-containing protein</fullName>
    </recommendedName>
</protein>
<feature type="transmembrane region" description="Helical" evidence="5">
    <location>
        <begin position="177"/>
        <end position="197"/>
    </location>
</feature>
<evidence type="ECO:0000256" key="1">
    <source>
        <dbReference type="ARBA" id="ARBA00004141"/>
    </source>
</evidence>
<comment type="subcellular location">
    <subcellularLocation>
        <location evidence="1">Membrane</location>
        <topology evidence="1">Multi-pass membrane protein</topology>
    </subcellularLocation>
</comment>
<organism evidence="7 8">
    <name type="scientific">Vibrio marisflavi CECT 7928</name>
    <dbReference type="NCBI Taxonomy" id="634439"/>
    <lineage>
        <taxon>Bacteria</taxon>
        <taxon>Pseudomonadati</taxon>
        <taxon>Pseudomonadota</taxon>
        <taxon>Gammaproteobacteria</taxon>
        <taxon>Vibrionales</taxon>
        <taxon>Vibrionaceae</taxon>
        <taxon>Vibrio</taxon>
    </lineage>
</organism>